<comment type="caution">
    <text evidence="1">The sequence shown here is derived from an EMBL/GenBank/DDBJ whole genome shotgun (WGS) entry which is preliminary data.</text>
</comment>
<reference evidence="2" key="1">
    <citation type="journal article" date="2019" name="Int. J. Syst. Evol. Microbiol.">
        <title>The Global Catalogue of Microorganisms (GCM) 10K type strain sequencing project: providing services to taxonomists for standard genome sequencing and annotation.</title>
        <authorList>
            <consortium name="The Broad Institute Genomics Platform"/>
            <consortium name="The Broad Institute Genome Sequencing Center for Infectious Disease"/>
            <person name="Wu L."/>
            <person name="Ma J."/>
        </authorList>
    </citation>
    <scope>NUCLEOTIDE SEQUENCE [LARGE SCALE GENOMIC DNA]</scope>
    <source>
        <strain evidence="2">JCM 17841</strain>
    </source>
</reference>
<proteinExistence type="predicted"/>
<accession>A0ABP8QUX2</accession>
<name>A0ABP8QUX2_9BACT</name>
<dbReference type="EMBL" id="BAABGQ010000016">
    <property type="protein sequence ID" value="GAA4509192.1"/>
    <property type="molecule type" value="Genomic_DNA"/>
</dbReference>
<organism evidence="1 2">
    <name type="scientific">Hymenobacter ginsengisoli</name>
    <dbReference type="NCBI Taxonomy" id="1051626"/>
    <lineage>
        <taxon>Bacteria</taxon>
        <taxon>Pseudomonadati</taxon>
        <taxon>Bacteroidota</taxon>
        <taxon>Cytophagia</taxon>
        <taxon>Cytophagales</taxon>
        <taxon>Hymenobacteraceae</taxon>
        <taxon>Hymenobacter</taxon>
    </lineage>
</organism>
<gene>
    <name evidence="1" type="ORF">GCM10023172_42310</name>
</gene>
<evidence type="ECO:0000313" key="1">
    <source>
        <dbReference type="EMBL" id="GAA4509192.1"/>
    </source>
</evidence>
<keyword evidence="2" id="KW-1185">Reference proteome</keyword>
<sequence length="90" mass="10260">MTKAQRHALAQTPIIWQGDLADDCSAEWAGLLLRAEWMDRESWWWCVYDRQQINEPQIDSVNHYDARCIGGEAARARAEHAARTYLSAGG</sequence>
<dbReference type="Proteomes" id="UP001501243">
    <property type="component" value="Unassembled WGS sequence"/>
</dbReference>
<evidence type="ECO:0000313" key="2">
    <source>
        <dbReference type="Proteomes" id="UP001501243"/>
    </source>
</evidence>
<protein>
    <submittedName>
        <fullName evidence="1">Uncharacterized protein</fullName>
    </submittedName>
</protein>